<accession>A0ABW2L4S4</accession>
<name>A0ABW2L4S4_9BACT</name>
<proteinExistence type="predicted"/>
<evidence type="ECO:0008006" key="3">
    <source>
        <dbReference type="Google" id="ProtNLM"/>
    </source>
</evidence>
<dbReference type="EMBL" id="JBHTBS010000002">
    <property type="protein sequence ID" value="MFC7336744.1"/>
    <property type="molecule type" value="Genomic_DNA"/>
</dbReference>
<gene>
    <name evidence="1" type="ORF">ACFQY0_06115</name>
</gene>
<reference evidence="2" key="1">
    <citation type="journal article" date="2019" name="Int. J. Syst. Evol. Microbiol.">
        <title>The Global Catalogue of Microorganisms (GCM) 10K type strain sequencing project: providing services to taxonomists for standard genome sequencing and annotation.</title>
        <authorList>
            <consortium name="The Broad Institute Genomics Platform"/>
            <consortium name="The Broad Institute Genome Sequencing Center for Infectious Disease"/>
            <person name="Wu L."/>
            <person name="Ma J."/>
        </authorList>
    </citation>
    <scope>NUCLEOTIDE SEQUENCE [LARGE SCALE GENOMIC DNA]</scope>
    <source>
        <strain evidence="2">CGMCC 4.1467</strain>
    </source>
</reference>
<comment type="caution">
    <text evidence="1">The sequence shown here is derived from an EMBL/GenBank/DDBJ whole genome shotgun (WGS) entry which is preliminary data.</text>
</comment>
<dbReference type="Proteomes" id="UP001596472">
    <property type="component" value="Unassembled WGS sequence"/>
</dbReference>
<protein>
    <recommendedName>
        <fullName evidence="3">HEAT repeat domain-containing protein</fullName>
    </recommendedName>
</protein>
<organism evidence="1 2">
    <name type="scientific">Haloferula chungangensis</name>
    <dbReference type="NCBI Taxonomy" id="1048331"/>
    <lineage>
        <taxon>Bacteria</taxon>
        <taxon>Pseudomonadati</taxon>
        <taxon>Verrucomicrobiota</taxon>
        <taxon>Verrucomicrobiia</taxon>
        <taxon>Verrucomicrobiales</taxon>
        <taxon>Verrucomicrobiaceae</taxon>
        <taxon>Haloferula</taxon>
    </lineage>
</organism>
<evidence type="ECO:0000313" key="2">
    <source>
        <dbReference type="Proteomes" id="UP001596472"/>
    </source>
</evidence>
<dbReference type="RefSeq" id="WP_379710349.1">
    <property type="nucleotide sequence ID" value="NZ_JBHTBS010000002.1"/>
</dbReference>
<keyword evidence="2" id="KW-1185">Reference proteome</keyword>
<sequence>MDLRSLPPSDARDFGIAGVIGDLAEVDPQHARLLLDEWDDALIEKWLNAAKDVVRALAPSSPHAAASFIEESVPRTAQVEIWAQFLNELPPNDRIAYFDRIPEGEKKLTIVGDLLHVWLAEDPIACAHWLDAFAVGRRAEVLEIPSWSIRSPSKPSAKTSQRLLAVNTATNPVVRRLLAKQLWEKADKTEQAALLTELETVLPEIAERDRERLISQAPAEFAASLSTAEIASLPAIEARTLIDSWANKHPEAALEWGVENHRPEAAQALRSLYGQEAEKALELAATLTPGRDLDDALSSLCSMAAFDGRVEEARKLIPLIQNPDLRTATINNVEKHATKPSR</sequence>
<evidence type="ECO:0000313" key="1">
    <source>
        <dbReference type="EMBL" id="MFC7336744.1"/>
    </source>
</evidence>